<evidence type="ECO:0000313" key="3">
    <source>
        <dbReference type="Proteomes" id="UP001321766"/>
    </source>
</evidence>
<proteinExistence type="predicted"/>
<feature type="transmembrane region" description="Helical" evidence="1">
    <location>
        <begin position="97"/>
        <end position="115"/>
    </location>
</feature>
<dbReference type="EMBL" id="AP026798">
    <property type="protein sequence ID" value="BDR53778.1"/>
    <property type="molecule type" value="Genomic_DNA"/>
</dbReference>
<accession>A0ABN6SEU4</accession>
<evidence type="ECO:0000256" key="1">
    <source>
        <dbReference type="SAM" id="Phobius"/>
    </source>
</evidence>
<sequence>MMTIQTLTPSKLISQTEALVPTRALSPLAAEPTCTRPTGRLKRAYRAASAMIRRQRQRVSRRIKRISSAITRVYCECESRLRVLMTAPESGAATAEYAIVLIAATAFAGVLLAVLKSGAVRTLLADLVKRALSVI</sequence>
<keyword evidence="1" id="KW-0812">Transmembrane</keyword>
<protein>
    <recommendedName>
        <fullName evidence="4">DUF4244 domain-containing protein</fullName>
    </recommendedName>
</protein>
<keyword evidence="1" id="KW-0472">Membrane</keyword>
<evidence type="ECO:0008006" key="4">
    <source>
        <dbReference type="Google" id="ProtNLM"/>
    </source>
</evidence>
<name>A0ABN6SEU4_9BIFI</name>
<dbReference type="Proteomes" id="UP001321766">
    <property type="component" value="Chromosome"/>
</dbReference>
<gene>
    <name evidence="2" type="ORF">KIM372_16850</name>
</gene>
<organism evidence="2 3">
    <name type="scientific">Bombiscardovia nodaiensis</name>
    <dbReference type="NCBI Taxonomy" id="2932181"/>
    <lineage>
        <taxon>Bacteria</taxon>
        <taxon>Bacillati</taxon>
        <taxon>Actinomycetota</taxon>
        <taxon>Actinomycetes</taxon>
        <taxon>Bifidobacteriales</taxon>
        <taxon>Bifidobacteriaceae</taxon>
        <taxon>Bombiscardovia</taxon>
    </lineage>
</organism>
<reference evidence="2 3" key="1">
    <citation type="journal article" date="2023" name="Microbiol. Spectr.">
        <title>Symbiosis of Carpenter Bees with Uncharacterized Lactic Acid Bacteria Showing NAD Auxotrophy.</title>
        <authorList>
            <person name="Kawasaki S."/>
            <person name="Ozawa K."/>
            <person name="Mori T."/>
            <person name="Yamamoto A."/>
            <person name="Ito M."/>
            <person name="Ohkuma M."/>
            <person name="Sakamoto M."/>
            <person name="Matsutani M."/>
        </authorList>
    </citation>
    <scope>NUCLEOTIDE SEQUENCE [LARGE SCALE GENOMIC DNA]</scope>
    <source>
        <strain evidence="2 3">Kim37-2</strain>
    </source>
</reference>
<evidence type="ECO:0000313" key="2">
    <source>
        <dbReference type="EMBL" id="BDR53778.1"/>
    </source>
</evidence>
<keyword evidence="3" id="KW-1185">Reference proteome</keyword>
<dbReference type="Pfam" id="PF14029">
    <property type="entry name" value="DUF4244"/>
    <property type="match status" value="1"/>
</dbReference>
<dbReference type="InterPro" id="IPR025338">
    <property type="entry name" value="DUF4244"/>
</dbReference>
<keyword evidence="1" id="KW-1133">Transmembrane helix</keyword>